<protein>
    <submittedName>
        <fullName evidence="1">Uncharacterized protein</fullName>
    </submittedName>
</protein>
<dbReference type="PANTHER" id="PTHR36766:SF30">
    <property type="entry name" value="TIR-NBS TYPE DISEASE RESISTANCE PROTEIN-RELATED"/>
    <property type="match status" value="1"/>
</dbReference>
<organism evidence="1">
    <name type="scientific">Arundo donax</name>
    <name type="common">Giant reed</name>
    <name type="synonym">Donax arundinaceus</name>
    <dbReference type="NCBI Taxonomy" id="35708"/>
    <lineage>
        <taxon>Eukaryota</taxon>
        <taxon>Viridiplantae</taxon>
        <taxon>Streptophyta</taxon>
        <taxon>Embryophyta</taxon>
        <taxon>Tracheophyta</taxon>
        <taxon>Spermatophyta</taxon>
        <taxon>Magnoliopsida</taxon>
        <taxon>Liliopsida</taxon>
        <taxon>Poales</taxon>
        <taxon>Poaceae</taxon>
        <taxon>PACMAD clade</taxon>
        <taxon>Arundinoideae</taxon>
        <taxon>Arundineae</taxon>
        <taxon>Arundo</taxon>
    </lineage>
</organism>
<accession>A0A0A9GS09</accession>
<proteinExistence type="predicted"/>
<reference evidence="1" key="2">
    <citation type="journal article" date="2015" name="Data Brief">
        <title>Shoot transcriptome of the giant reed, Arundo donax.</title>
        <authorList>
            <person name="Barrero R.A."/>
            <person name="Guerrero F.D."/>
            <person name="Moolhuijzen P."/>
            <person name="Goolsby J.A."/>
            <person name="Tidwell J."/>
            <person name="Bellgard S.E."/>
            <person name="Bellgard M.I."/>
        </authorList>
    </citation>
    <scope>NUCLEOTIDE SEQUENCE</scope>
    <source>
        <tissue evidence="1">Shoot tissue taken approximately 20 cm above the soil surface</tissue>
    </source>
</reference>
<evidence type="ECO:0000313" key="1">
    <source>
        <dbReference type="EMBL" id="JAE23473.1"/>
    </source>
</evidence>
<name>A0A0A9GS09_ARUDO</name>
<sequence>MSQWMRDPKMFQCLKELVITECPRCEDLPIVWLSSSLEDLSLSGMISLTTLCKGIDVAMAGYNTPLPIFPKLKRMKLRHLLELERWAENSAGEPISSVMFPLLEELRVYHCCKLGNFPESLVLKHLSCRGDSAHGLVPMSMPLGSWPSLVCLDIGLLADVVPLEDPQSQSQKPLDTLRNLAILREDGFLPIFNLSKLQLGLHDCLAFVEQLNIFACNNIVRWSMEELQCLPRLRSLHIWLCNKLDGKVSSSKEILPLPQLEWLLIQYCDSLLEIPKLSSSLEEMKIRCCKSLVALPSNLGNLAKLRRLSVEDCGALKALPDEMDGLTSLERFSIEECPEIAKFPQGLLQWLPALKFLEIKACPDLQRRCRQGREYFDLVSSIPDKDIPAVEPSIKRFVKKLLPSC</sequence>
<dbReference type="EMBL" id="GBRH01174423">
    <property type="protein sequence ID" value="JAE23473.1"/>
    <property type="molecule type" value="Transcribed_RNA"/>
</dbReference>
<dbReference type="AlphaFoldDB" id="A0A0A9GS09"/>
<dbReference type="PANTHER" id="PTHR36766">
    <property type="entry name" value="PLANT BROAD-SPECTRUM MILDEW RESISTANCE PROTEIN RPW8"/>
    <property type="match status" value="1"/>
</dbReference>
<dbReference type="SUPFAM" id="SSF52047">
    <property type="entry name" value="RNI-like"/>
    <property type="match status" value="2"/>
</dbReference>
<dbReference type="Gene3D" id="3.80.10.10">
    <property type="entry name" value="Ribonuclease Inhibitor"/>
    <property type="match status" value="2"/>
</dbReference>
<reference evidence="1" key="1">
    <citation type="submission" date="2014-09" db="EMBL/GenBank/DDBJ databases">
        <authorList>
            <person name="Magalhaes I.L.F."/>
            <person name="Oliveira U."/>
            <person name="Santos F.R."/>
            <person name="Vidigal T.H.D.A."/>
            <person name="Brescovit A.D."/>
            <person name="Santos A.J."/>
        </authorList>
    </citation>
    <scope>NUCLEOTIDE SEQUENCE</scope>
    <source>
        <tissue evidence="1">Shoot tissue taken approximately 20 cm above the soil surface</tissue>
    </source>
</reference>
<dbReference type="InterPro" id="IPR032675">
    <property type="entry name" value="LRR_dom_sf"/>
</dbReference>